<comment type="caution">
    <text evidence="1">The sequence shown here is derived from an EMBL/GenBank/DDBJ whole genome shotgun (WGS) entry which is preliminary data.</text>
</comment>
<evidence type="ECO:0000313" key="2">
    <source>
        <dbReference type="Proteomes" id="UP001151760"/>
    </source>
</evidence>
<dbReference type="EMBL" id="BQNB010020613">
    <property type="protein sequence ID" value="GJT97791.1"/>
    <property type="molecule type" value="Genomic_DNA"/>
</dbReference>
<accession>A0ABQ5ICC6</accession>
<proteinExistence type="predicted"/>
<dbReference type="Proteomes" id="UP001151760">
    <property type="component" value="Unassembled WGS sequence"/>
</dbReference>
<name>A0ABQ5ICC6_9ASTR</name>
<evidence type="ECO:0000313" key="1">
    <source>
        <dbReference type="EMBL" id="GJT97791.1"/>
    </source>
</evidence>
<reference evidence="1" key="2">
    <citation type="submission" date="2022-01" db="EMBL/GenBank/DDBJ databases">
        <authorList>
            <person name="Yamashiro T."/>
            <person name="Shiraishi A."/>
            <person name="Satake H."/>
            <person name="Nakayama K."/>
        </authorList>
    </citation>
    <scope>NUCLEOTIDE SEQUENCE</scope>
</reference>
<organism evidence="1 2">
    <name type="scientific">Tanacetum coccineum</name>
    <dbReference type="NCBI Taxonomy" id="301880"/>
    <lineage>
        <taxon>Eukaryota</taxon>
        <taxon>Viridiplantae</taxon>
        <taxon>Streptophyta</taxon>
        <taxon>Embryophyta</taxon>
        <taxon>Tracheophyta</taxon>
        <taxon>Spermatophyta</taxon>
        <taxon>Magnoliopsida</taxon>
        <taxon>eudicotyledons</taxon>
        <taxon>Gunneridae</taxon>
        <taxon>Pentapetalae</taxon>
        <taxon>asterids</taxon>
        <taxon>campanulids</taxon>
        <taxon>Asterales</taxon>
        <taxon>Asteraceae</taxon>
        <taxon>Asteroideae</taxon>
        <taxon>Anthemideae</taxon>
        <taxon>Anthemidinae</taxon>
        <taxon>Tanacetum</taxon>
    </lineage>
</organism>
<gene>
    <name evidence="1" type="ORF">Tco_1093309</name>
</gene>
<keyword evidence="2" id="KW-1185">Reference proteome</keyword>
<protein>
    <recommendedName>
        <fullName evidence="3">Protein kinase-like domain, concanavalin A-like lectin/glucanase domain protein</fullName>
    </recommendedName>
</protein>
<sequence>MIECKFIANAFIDLDLPMNVMSLVCYNTIRNQEYEFWGINFVGIGKDIHVFVGNMSHVMDFTILENVEANIDPSLSQVVFGRPFMEITKLILYRKKGLITFTDEIKEDTYKTPYRDSEMDDLIGKGHDLLSSRDIDKLSPLYKMEIERMDPDVSFKAGGSMTSEGGVT</sequence>
<reference evidence="1" key="1">
    <citation type="journal article" date="2022" name="Int. J. Mol. Sci.">
        <title>Draft Genome of Tanacetum Coccineum: Genomic Comparison of Closely Related Tanacetum-Family Plants.</title>
        <authorList>
            <person name="Yamashiro T."/>
            <person name="Shiraishi A."/>
            <person name="Nakayama K."/>
            <person name="Satake H."/>
        </authorList>
    </citation>
    <scope>NUCLEOTIDE SEQUENCE</scope>
</reference>
<evidence type="ECO:0008006" key="3">
    <source>
        <dbReference type="Google" id="ProtNLM"/>
    </source>
</evidence>